<comment type="caution">
    <text evidence="2">The sequence shown here is derived from an EMBL/GenBank/DDBJ whole genome shotgun (WGS) entry which is preliminary data.</text>
</comment>
<dbReference type="OrthoDB" id="3562455at2759"/>
<evidence type="ECO:0000256" key="1">
    <source>
        <dbReference type="SAM" id="MobiDB-lite"/>
    </source>
</evidence>
<keyword evidence="3" id="KW-1185">Reference proteome</keyword>
<feature type="compositionally biased region" description="Basic and acidic residues" evidence="1">
    <location>
        <begin position="151"/>
        <end position="162"/>
    </location>
</feature>
<sequence length="271" mass="29209">MSSYSGSNTSQTHSGSGAGSDQMFFRVGSSRASSRSGSSQASTRSGSSRASSGSSSSHSSVSTNPSRVFFNSGSSSSSVSSNSSRTSGSSVSSQMSYGSNSSGRSSNSGSVQSTADKWEPYIDTRAYAHRGHNKLGRPGPRLGEDPLVTAHADKTSDRMERKAKAERKIQSEMRKKGDFNTFIFKTNHNIHLSIASEPEPTSDQYQNNSKVNIQADIKQRIPSLQPTSDKLQIQSSTVKFQLKDIFQNKPAKGRLENPASRRRKSSYPGTQ</sequence>
<proteinExistence type="predicted"/>
<dbReference type="AlphaFoldDB" id="A0A4Z1ERS1"/>
<feature type="region of interest" description="Disordered" evidence="1">
    <location>
        <begin position="130"/>
        <end position="162"/>
    </location>
</feature>
<reference evidence="2 3" key="1">
    <citation type="submission" date="2017-12" db="EMBL/GenBank/DDBJ databases">
        <title>Comparative genomics of Botrytis spp.</title>
        <authorList>
            <person name="Valero-Jimenez C.A."/>
            <person name="Tapia P."/>
            <person name="Veloso J."/>
            <person name="Silva-Moreno E."/>
            <person name="Staats M."/>
            <person name="Valdes J.H."/>
            <person name="Van Kan J.A.L."/>
        </authorList>
    </citation>
    <scope>NUCLEOTIDE SEQUENCE [LARGE SCALE GENOMIC DNA]</scope>
    <source>
        <strain evidence="2 3">Bt9001</strain>
    </source>
</reference>
<evidence type="ECO:0000313" key="3">
    <source>
        <dbReference type="Proteomes" id="UP000297777"/>
    </source>
</evidence>
<evidence type="ECO:0000313" key="2">
    <source>
        <dbReference type="EMBL" id="TGO11667.1"/>
    </source>
</evidence>
<organism evidence="2 3">
    <name type="scientific">Botrytis tulipae</name>
    <dbReference type="NCBI Taxonomy" id="87230"/>
    <lineage>
        <taxon>Eukaryota</taxon>
        <taxon>Fungi</taxon>
        <taxon>Dikarya</taxon>
        <taxon>Ascomycota</taxon>
        <taxon>Pezizomycotina</taxon>
        <taxon>Leotiomycetes</taxon>
        <taxon>Helotiales</taxon>
        <taxon>Sclerotiniaceae</taxon>
        <taxon>Botrytis</taxon>
    </lineage>
</organism>
<dbReference type="Proteomes" id="UP000297777">
    <property type="component" value="Unassembled WGS sequence"/>
</dbReference>
<accession>A0A4Z1ERS1</accession>
<feature type="region of interest" description="Disordered" evidence="1">
    <location>
        <begin position="1"/>
        <end position="117"/>
    </location>
</feature>
<feature type="compositionally biased region" description="Low complexity" evidence="1">
    <location>
        <begin position="28"/>
        <end position="113"/>
    </location>
</feature>
<gene>
    <name evidence="2" type="ORF">BTUL_0104g00120</name>
</gene>
<name>A0A4Z1ERS1_9HELO</name>
<feature type="region of interest" description="Disordered" evidence="1">
    <location>
        <begin position="244"/>
        <end position="271"/>
    </location>
</feature>
<protein>
    <submittedName>
        <fullName evidence="2">Uncharacterized protein</fullName>
    </submittedName>
</protein>
<dbReference type="EMBL" id="PQXH01000104">
    <property type="protein sequence ID" value="TGO11667.1"/>
    <property type="molecule type" value="Genomic_DNA"/>
</dbReference>
<feature type="compositionally biased region" description="Polar residues" evidence="1">
    <location>
        <begin position="1"/>
        <end position="15"/>
    </location>
</feature>